<dbReference type="Pfam" id="PF02817">
    <property type="entry name" value="E3_binding"/>
    <property type="match status" value="1"/>
</dbReference>
<keyword evidence="5 6" id="KW-0012">Acyltransferase</keyword>
<comment type="cofactor">
    <cofactor evidence="1 6">
        <name>(R)-lipoate</name>
        <dbReference type="ChEBI" id="CHEBI:83088"/>
    </cofactor>
</comment>
<dbReference type="PROSITE" id="PS50968">
    <property type="entry name" value="BIOTINYL_LIPOYL"/>
    <property type="match status" value="1"/>
</dbReference>
<dbReference type="EC" id="2.3.1.-" evidence="6"/>
<comment type="caution">
    <text evidence="10">The sequence shown here is derived from an EMBL/GenBank/DDBJ whole genome shotgun (WGS) entry which is preliminary data.</text>
</comment>
<dbReference type="Gene3D" id="4.10.320.10">
    <property type="entry name" value="E3-binding domain"/>
    <property type="match status" value="1"/>
</dbReference>
<dbReference type="Gene3D" id="3.30.559.10">
    <property type="entry name" value="Chloramphenicol acetyltransferase-like domain"/>
    <property type="match status" value="1"/>
</dbReference>
<gene>
    <name evidence="10" type="primary">pdhC</name>
    <name evidence="10" type="ORF">HMPREF9257_0099</name>
</gene>
<dbReference type="PROSITE" id="PS00189">
    <property type="entry name" value="LIPOYL"/>
    <property type="match status" value="1"/>
</dbReference>
<evidence type="ECO:0000256" key="6">
    <source>
        <dbReference type="RuleBase" id="RU003423"/>
    </source>
</evidence>
<dbReference type="Pfam" id="PF00364">
    <property type="entry name" value="Biotin_lipoyl"/>
    <property type="match status" value="1"/>
</dbReference>
<feature type="domain" description="Lipoyl-binding" evidence="8">
    <location>
        <begin position="1"/>
        <end position="76"/>
    </location>
</feature>
<dbReference type="CDD" id="cd06849">
    <property type="entry name" value="lipoyl_domain"/>
    <property type="match status" value="1"/>
</dbReference>
<sequence length="439" mass="48463">MYQFIMPDAGEGTYESEIVQWFFKEGDHVEEDEPLLEIQSDKAVVELPSPVSGIIRKLHVQEGEMGIVGKPIADIETEGSASPTEENGLESEAPQASTEDQPQKPKAKSGAEVIEVNDDIRVMAIPRVRKYARTKGVNIANIQGTGNHGKVTIEDIDAYLENPQAQSLEGETSQPTHAETQVEVVNPVSDSKVQPYQDQSNDSQADRIEKIPAVRKAIAKAMVESKQISPHVTVFDQVEVSKLVEHRDRLKVIAAEKDIKLTYTAYFVKALVAMLKRFPNLNASMNLAKSEVYYHNYYNIGVATDTPTGLFVPMIRNAERLSLFDIAEQVSQLSQKANEGKLTTKDMNHGSMTLSNVAGVATGGVWSTPVINQPEVAIFAPGRIEKVFLPDEEGNPVLKPVMKLSFAFDHRVVDGVYVQKAINQLKEYLHNPDLLLAEG</sequence>
<organism evidence="10 11">
    <name type="scientific">Eremococcus coleocola ACS-139-V-Col8</name>
    <dbReference type="NCBI Taxonomy" id="908337"/>
    <lineage>
        <taxon>Bacteria</taxon>
        <taxon>Bacillati</taxon>
        <taxon>Bacillota</taxon>
        <taxon>Bacilli</taxon>
        <taxon>Lactobacillales</taxon>
        <taxon>Aerococcaceae</taxon>
        <taxon>Eremococcus</taxon>
    </lineage>
</organism>
<dbReference type="GO" id="GO:0031405">
    <property type="term" value="F:lipoic acid binding"/>
    <property type="evidence" value="ECO:0007669"/>
    <property type="project" value="TreeGrafter"/>
</dbReference>
<protein>
    <recommendedName>
        <fullName evidence="6">Dihydrolipoamide acetyltransferase component of pyruvate dehydrogenase complex</fullName>
        <ecNumber evidence="6">2.3.1.-</ecNumber>
    </recommendedName>
</protein>
<dbReference type="STRING" id="908337.HMPREF9257_0099"/>
<dbReference type="PANTHER" id="PTHR43178:SF5">
    <property type="entry name" value="LIPOAMIDE ACYLTRANSFERASE COMPONENT OF BRANCHED-CHAIN ALPHA-KETO ACID DEHYDROGENASE COMPLEX, MITOCHONDRIAL"/>
    <property type="match status" value="1"/>
</dbReference>
<evidence type="ECO:0000313" key="11">
    <source>
        <dbReference type="Proteomes" id="UP000005990"/>
    </source>
</evidence>
<feature type="region of interest" description="Disordered" evidence="7">
    <location>
        <begin position="78"/>
        <end position="112"/>
    </location>
</feature>
<evidence type="ECO:0000256" key="1">
    <source>
        <dbReference type="ARBA" id="ARBA00001938"/>
    </source>
</evidence>
<dbReference type="PROSITE" id="PS51826">
    <property type="entry name" value="PSBD"/>
    <property type="match status" value="1"/>
</dbReference>
<dbReference type="InterPro" id="IPR036625">
    <property type="entry name" value="E3-bd_dom_sf"/>
</dbReference>
<dbReference type="SUPFAM" id="SSF47005">
    <property type="entry name" value="Peripheral subunit-binding domain of 2-oxo acid dehydrogenase complex"/>
    <property type="match status" value="1"/>
</dbReference>
<evidence type="ECO:0000256" key="7">
    <source>
        <dbReference type="SAM" id="MobiDB-lite"/>
    </source>
</evidence>
<dbReference type="InterPro" id="IPR011053">
    <property type="entry name" value="Single_hybrid_motif"/>
</dbReference>
<keyword evidence="4 6" id="KW-0450">Lipoyl</keyword>
<dbReference type="GO" id="GO:0016407">
    <property type="term" value="F:acetyltransferase activity"/>
    <property type="evidence" value="ECO:0007669"/>
    <property type="project" value="TreeGrafter"/>
</dbReference>
<accession>E4KMN6</accession>
<evidence type="ECO:0000256" key="2">
    <source>
        <dbReference type="ARBA" id="ARBA00007317"/>
    </source>
</evidence>
<dbReference type="OrthoDB" id="9805770at2"/>
<dbReference type="RefSeq" id="WP_006417807.1">
    <property type="nucleotide sequence ID" value="NZ_AENN01000006.1"/>
</dbReference>
<comment type="similarity">
    <text evidence="2 6">Belongs to the 2-oxoacid dehydrogenase family.</text>
</comment>
<dbReference type="eggNOG" id="COG0508">
    <property type="taxonomic scope" value="Bacteria"/>
</dbReference>
<keyword evidence="11" id="KW-1185">Reference proteome</keyword>
<dbReference type="Proteomes" id="UP000005990">
    <property type="component" value="Unassembled WGS sequence"/>
</dbReference>
<dbReference type="InterPro" id="IPR050743">
    <property type="entry name" value="2-oxoacid_DH_E2_comp"/>
</dbReference>
<dbReference type="InterPro" id="IPR023213">
    <property type="entry name" value="CAT-like_dom_sf"/>
</dbReference>
<proteinExistence type="inferred from homology"/>
<dbReference type="EMBL" id="AENN01000006">
    <property type="protein sequence ID" value="EFR31675.1"/>
    <property type="molecule type" value="Genomic_DNA"/>
</dbReference>
<dbReference type="GO" id="GO:0005737">
    <property type="term" value="C:cytoplasm"/>
    <property type="evidence" value="ECO:0007669"/>
    <property type="project" value="TreeGrafter"/>
</dbReference>
<dbReference type="InterPro" id="IPR001078">
    <property type="entry name" value="2-oxoacid_DH_actylTfrase"/>
</dbReference>
<dbReference type="AlphaFoldDB" id="E4KMN6"/>
<name>E4KMN6_9LACT</name>
<dbReference type="SUPFAM" id="SSF51230">
    <property type="entry name" value="Single hybrid motif"/>
    <property type="match status" value="1"/>
</dbReference>
<keyword evidence="3 6" id="KW-0808">Transferase</keyword>
<evidence type="ECO:0000256" key="3">
    <source>
        <dbReference type="ARBA" id="ARBA00022679"/>
    </source>
</evidence>
<reference evidence="10 11" key="1">
    <citation type="submission" date="2010-10" db="EMBL/GenBank/DDBJ databases">
        <authorList>
            <person name="Durkin A.S."/>
            <person name="Madupu R."/>
            <person name="Torralba M."/>
            <person name="Gillis M."/>
            <person name="Methe B."/>
            <person name="Sutton G."/>
            <person name="Nelson K.E."/>
        </authorList>
    </citation>
    <scope>NUCLEOTIDE SEQUENCE [LARGE SCALE GENOMIC DNA]</scope>
    <source>
        <strain evidence="10 11">ACS-139-V-Col8</strain>
    </source>
</reference>
<evidence type="ECO:0000259" key="9">
    <source>
        <dbReference type="PROSITE" id="PS51826"/>
    </source>
</evidence>
<dbReference type="Pfam" id="PF00198">
    <property type="entry name" value="2-oxoacid_dh"/>
    <property type="match status" value="1"/>
</dbReference>
<dbReference type="InterPro" id="IPR003016">
    <property type="entry name" value="2-oxoA_DH_lipoyl-BS"/>
</dbReference>
<dbReference type="Gene3D" id="2.40.50.100">
    <property type="match status" value="1"/>
</dbReference>
<evidence type="ECO:0000313" key="10">
    <source>
        <dbReference type="EMBL" id="EFR31675.1"/>
    </source>
</evidence>
<dbReference type="PANTHER" id="PTHR43178">
    <property type="entry name" value="DIHYDROLIPOAMIDE ACETYLTRANSFERASE COMPONENT OF PYRUVATE DEHYDROGENASE COMPLEX"/>
    <property type="match status" value="1"/>
</dbReference>
<feature type="domain" description="Peripheral subunit-binding (PSBD)" evidence="9">
    <location>
        <begin position="123"/>
        <end position="160"/>
    </location>
</feature>
<evidence type="ECO:0000259" key="8">
    <source>
        <dbReference type="PROSITE" id="PS50968"/>
    </source>
</evidence>
<evidence type="ECO:0000256" key="5">
    <source>
        <dbReference type="ARBA" id="ARBA00023315"/>
    </source>
</evidence>
<dbReference type="InterPro" id="IPR000089">
    <property type="entry name" value="Biotin_lipoyl"/>
</dbReference>
<dbReference type="InterPro" id="IPR004167">
    <property type="entry name" value="PSBD"/>
</dbReference>
<dbReference type="SUPFAM" id="SSF52777">
    <property type="entry name" value="CoA-dependent acyltransferases"/>
    <property type="match status" value="1"/>
</dbReference>
<evidence type="ECO:0000256" key="4">
    <source>
        <dbReference type="ARBA" id="ARBA00022823"/>
    </source>
</evidence>
<dbReference type="FunFam" id="3.30.559.10:FF:000007">
    <property type="entry name" value="Dihydrolipoamide acetyltransferase component of pyruvate dehydrogenase complex"/>
    <property type="match status" value="1"/>
</dbReference>